<dbReference type="InterPro" id="IPR009267">
    <property type="entry name" value="NTP_transf_6"/>
</dbReference>
<dbReference type="Pfam" id="PF06042">
    <property type="entry name" value="NTP_transf_6"/>
    <property type="match status" value="1"/>
</dbReference>
<accession>A0A1C3EBI1</accession>
<keyword evidence="2" id="KW-1185">Reference proteome</keyword>
<sequence length="194" mass="22156">MRTSSHIYLEKKVRNWIANDELRFIALKTAATLNLPQWCIAAGFVRNLIWDKLHGHDSATPLSDIDMIYFNKEDTSEETDKKYEDKLKAISPLSWSVKNQARMHNKIHVSPYESTLDAMSFWPEIETAIGAYLNPQGDIGIITPFNLEQQVSTTVTVNSRHPSPNTALLRAKEKGWLTLWPELKIHTHNAEVTS</sequence>
<evidence type="ECO:0008006" key="3">
    <source>
        <dbReference type="Google" id="ProtNLM"/>
    </source>
</evidence>
<dbReference type="STRING" id="1080227.A8L45_19910"/>
<gene>
    <name evidence="1" type="ORF">A8L45_19910</name>
</gene>
<proteinExistence type="predicted"/>
<dbReference type="PANTHER" id="PTHR39166">
    <property type="entry name" value="BLL1166 PROTEIN"/>
    <property type="match status" value="1"/>
</dbReference>
<dbReference type="OrthoDB" id="9805247at2"/>
<organism evidence="1 2">
    <name type="scientific">Veronia pacifica</name>
    <dbReference type="NCBI Taxonomy" id="1080227"/>
    <lineage>
        <taxon>Bacteria</taxon>
        <taxon>Pseudomonadati</taxon>
        <taxon>Pseudomonadota</taxon>
        <taxon>Gammaproteobacteria</taxon>
        <taxon>Vibrionales</taxon>
        <taxon>Vibrionaceae</taxon>
        <taxon>Veronia</taxon>
    </lineage>
</organism>
<dbReference type="AlphaFoldDB" id="A0A1C3EBI1"/>
<dbReference type="PANTHER" id="PTHR39166:SF1">
    <property type="entry name" value="BLL1166 PROTEIN"/>
    <property type="match status" value="1"/>
</dbReference>
<dbReference type="EMBL" id="LYBM01000051">
    <property type="protein sequence ID" value="ODA30601.1"/>
    <property type="molecule type" value="Genomic_DNA"/>
</dbReference>
<name>A0A1C3EBI1_9GAMM</name>
<dbReference type="Proteomes" id="UP000094936">
    <property type="component" value="Unassembled WGS sequence"/>
</dbReference>
<reference evidence="1 2" key="1">
    <citation type="submission" date="2016-05" db="EMBL/GenBank/DDBJ databases">
        <title>Genomic Taxonomy of the Vibrionaceae.</title>
        <authorList>
            <person name="Gomez-Gil B."/>
            <person name="Enciso-Ibarra J."/>
        </authorList>
    </citation>
    <scope>NUCLEOTIDE SEQUENCE [LARGE SCALE GENOMIC DNA]</scope>
    <source>
        <strain evidence="1 2">CAIM 1920</strain>
    </source>
</reference>
<comment type="caution">
    <text evidence="1">The sequence shown here is derived from an EMBL/GenBank/DDBJ whole genome shotgun (WGS) entry which is preliminary data.</text>
</comment>
<protein>
    <recommendedName>
        <fullName evidence="3">Nitrate reductase</fullName>
    </recommendedName>
</protein>
<dbReference type="RefSeq" id="WP_068905112.1">
    <property type="nucleotide sequence ID" value="NZ_JBHUIF010000029.1"/>
</dbReference>
<evidence type="ECO:0000313" key="1">
    <source>
        <dbReference type="EMBL" id="ODA30601.1"/>
    </source>
</evidence>
<evidence type="ECO:0000313" key="2">
    <source>
        <dbReference type="Proteomes" id="UP000094936"/>
    </source>
</evidence>